<organism evidence="2 3">
    <name type="scientific">Cylindrodendrum hubeiense</name>
    <dbReference type="NCBI Taxonomy" id="595255"/>
    <lineage>
        <taxon>Eukaryota</taxon>
        <taxon>Fungi</taxon>
        <taxon>Dikarya</taxon>
        <taxon>Ascomycota</taxon>
        <taxon>Pezizomycotina</taxon>
        <taxon>Sordariomycetes</taxon>
        <taxon>Hypocreomycetidae</taxon>
        <taxon>Hypocreales</taxon>
        <taxon>Nectriaceae</taxon>
        <taxon>Cylindrodendrum</taxon>
    </lineage>
</organism>
<sequence>MHATHIPPTQPKRAAFIDSIANLSDPLSSMTSIFSLVSLLTLAYQVRSPLPSVQERLLTLMHTMSPASNPLKQRTAPKGYSREEVLNSFIHFLSPVLNGMAGMLELLSAVDAFSRPEDFREFWSLERSNLIREFIENSGPLRGMEGYDVPFLEAFVQDPTCRIALGKNNGVLMLVPGDAQVGDDVWWDDDEQRLAVSREGEDHMTSNGEGYLDDGSRRAGLAVRSAT</sequence>
<name>A0A9P5HA71_9HYPO</name>
<reference evidence="2" key="1">
    <citation type="submission" date="2020-03" db="EMBL/GenBank/DDBJ databases">
        <title>Draft Genome Sequence of Cylindrodendrum hubeiense.</title>
        <authorList>
            <person name="Buettner E."/>
            <person name="Kellner H."/>
        </authorList>
    </citation>
    <scope>NUCLEOTIDE SEQUENCE</scope>
    <source>
        <strain evidence="2">IHI 201604</strain>
    </source>
</reference>
<evidence type="ECO:0000313" key="2">
    <source>
        <dbReference type="EMBL" id="KAF7547620.1"/>
    </source>
</evidence>
<dbReference type="OrthoDB" id="4809847at2759"/>
<accession>A0A9P5HA71</accession>
<dbReference type="AlphaFoldDB" id="A0A9P5HA71"/>
<proteinExistence type="predicted"/>
<evidence type="ECO:0000256" key="1">
    <source>
        <dbReference type="SAM" id="MobiDB-lite"/>
    </source>
</evidence>
<protein>
    <submittedName>
        <fullName evidence="2">Uncharacterized protein</fullName>
    </submittedName>
</protein>
<comment type="caution">
    <text evidence="2">The sequence shown here is derived from an EMBL/GenBank/DDBJ whole genome shotgun (WGS) entry which is preliminary data.</text>
</comment>
<dbReference type="Proteomes" id="UP000722485">
    <property type="component" value="Unassembled WGS sequence"/>
</dbReference>
<evidence type="ECO:0000313" key="3">
    <source>
        <dbReference type="Proteomes" id="UP000722485"/>
    </source>
</evidence>
<gene>
    <name evidence="2" type="ORF">G7Z17_g7596</name>
</gene>
<dbReference type="EMBL" id="JAANBB010000173">
    <property type="protein sequence ID" value="KAF7547620.1"/>
    <property type="molecule type" value="Genomic_DNA"/>
</dbReference>
<feature type="region of interest" description="Disordered" evidence="1">
    <location>
        <begin position="197"/>
        <end position="227"/>
    </location>
</feature>
<keyword evidence="3" id="KW-1185">Reference proteome</keyword>